<dbReference type="Proteomes" id="UP000812961">
    <property type="component" value="Unassembled WGS sequence"/>
</dbReference>
<evidence type="ECO:0000259" key="1">
    <source>
        <dbReference type="Pfam" id="PF08401"/>
    </source>
</evidence>
<dbReference type="EMBL" id="JAICCF010000001">
    <property type="protein sequence ID" value="MBW8683496.1"/>
    <property type="molecule type" value="Genomic_DNA"/>
</dbReference>
<feature type="domain" description="Polyvalent protein metallopeptidase" evidence="2">
    <location>
        <begin position="177"/>
        <end position="293"/>
    </location>
</feature>
<dbReference type="Pfam" id="PF08401">
    <property type="entry name" value="ArdcN"/>
    <property type="match status" value="1"/>
</dbReference>
<reference evidence="3 4" key="1">
    <citation type="submission" date="2021-08" db="EMBL/GenBank/DDBJ databases">
        <title>The genome sequence of Chitinophaga sp. B61.</title>
        <authorList>
            <person name="Zhang X."/>
        </authorList>
    </citation>
    <scope>NUCLEOTIDE SEQUENCE [LARGE SCALE GENOMIC DNA]</scope>
    <source>
        <strain evidence="3 4">B61</strain>
    </source>
</reference>
<comment type="caution">
    <text evidence="3">The sequence shown here is derived from an EMBL/GenBank/DDBJ whole genome shotgun (WGS) entry which is preliminary data.</text>
</comment>
<dbReference type="InterPro" id="IPR013610">
    <property type="entry name" value="ArdC_N"/>
</dbReference>
<evidence type="ECO:0000313" key="4">
    <source>
        <dbReference type="Proteomes" id="UP000812961"/>
    </source>
</evidence>
<dbReference type="PIRSF" id="PIRSF037112">
    <property type="entry name" value="Antirestriction_ArdC"/>
    <property type="match status" value="1"/>
</dbReference>
<name>A0ABS7G7S3_9BACT</name>
<evidence type="ECO:0000313" key="3">
    <source>
        <dbReference type="EMBL" id="MBW8683496.1"/>
    </source>
</evidence>
<dbReference type="InterPro" id="IPR017113">
    <property type="entry name" value="Antirestriction_ArdC"/>
</dbReference>
<dbReference type="InterPro" id="IPR041459">
    <property type="entry name" value="MPTase-PolyVal"/>
</dbReference>
<keyword evidence="4" id="KW-1185">Reference proteome</keyword>
<dbReference type="Pfam" id="PF18818">
    <property type="entry name" value="MPTase-PolyVal"/>
    <property type="match status" value="1"/>
</dbReference>
<accession>A0ABS7G7S3</accession>
<dbReference type="RefSeq" id="WP_220248716.1">
    <property type="nucleotide sequence ID" value="NZ_JAICCF010000001.1"/>
</dbReference>
<organism evidence="3 4">
    <name type="scientific">Chitinophaga rhizophila</name>
    <dbReference type="NCBI Taxonomy" id="2866212"/>
    <lineage>
        <taxon>Bacteria</taxon>
        <taxon>Pseudomonadati</taxon>
        <taxon>Bacteroidota</taxon>
        <taxon>Chitinophagia</taxon>
        <taxon>Chitinophagales</taxon>
        <taxon>Chitinophagaceae</taxon>
        <taxon>Chitinophaga</taxon>
    </lineage>
</organism>
<gene>
    <name evidence="3" type="ORF">K1Y79_04040</name>
</gene>
<protein>
    <submittedName>
        <fullName evidence="3">SsDNA-binding domain-containing protein</fullName>
    </submittedName>
</protein>
<sequence length="319" mass="36651">MKQSIKQREPQSEQKTVYQQITDQVIAQLEKGVILWKKPWAADEMPHNVSSRHYYKGWNAFYLNMICLLKEFEYPHFLTFKQAEAMDGNIRKGEHGFKVIYFEMKQQHDKATMVTDKKTGETKLHIPTIPILKQFTVFNIAQTEGIEFEKPESHVRTSVEKIETCEKIIAGMKNPPPIKYRGNQACYIPSLDVVHMPQQKKFYTDESYYSTLFHELVHSTGHASRLNREEVTNPNTFGSQPYSKEELVAELGNAYLSGVTGILPNTLENSAAYIEGWLNRLRHNDKFFLQACSQAQQAADYIIGETLEPLPVQTDIVAA</sequence>
<feature type="domain" description="N-terminal" evidence="1">
    <location>
        <begin position="16"/>
        <end position="138"/>
    </location>
</feature>
<evidence type="ECO:0000259" key="2">
    <source>
        <dbReference type="Pfam" id="PF18818"/>
    </source>
</evidence>
<proteinExistence type="predicted"/>